<evidence type="ECO:0000313" key="1">
    <source>
        <dbReference type="EMBL" id="MST97410.1"/>
    </source>
</evidence>
<evidence type="ECO:0000313" key="4">
    <source>
        <dbReference type="Proteomes" id="UP000435649"/>
    </source>
</evidence>
<sequence length="40" mass="5033">ISKNTFYLHLKECEFRFNYRKHDIYRLLLKVCRNNPLKMS</sequence>
<name>A0A844GBF5_9BACT</name>
<protein>
    <submittedName>
        <fullName evidence="3">IS1595 family transposase</fullName>
    </submittedName>
</protein>
<dbReference type="EMBL" id="VUNS01000068">
    <property type="protein sequence ID" value="MST99831.1"/>
    <property type="molecule type" value="Genomic_DNA"/>
</dbReference>
<feature type="non-terminal residue" evidence="3">
    <location>
        <position position="1"/>
    </location>
</feature>
<evidence type="ECO:0000313" key="2">
    <source>
        <dbReference type="EMBL" id="MST98865.1"/>
    </source>
</evidence>
<dbReference type="Proteomes" id="UP000435649">
    <property type="component" value="Unassembled WGS sequence"/>
</dbReference>
<dbReference type="EMBL" id="VUNS01000009">
    <property type="protein sequence ID" value="MST97410.1"/>
    <property type="molecule type" value="Genomic_DNA"/>
</dbReference>
<organism evidence="3 4">
    <name type="scientific">Victivallis lenta</name>
    <dbReference type="NCBI Taxonomy" id="2606640"/>
    <lineage>
        <taxon>Bacteria</taxon>
        <taxon>Pseudomonadati</taxon>
        <taxon>Lentisphaerota</taxon>
        <taxon>Lentisphaeria</taxon>
        <taxon>Victivallales</taxon>
        <taxon>Victivallaceae</taxon>
        <taxon>Victivallis</taxon>
    </lineage>
</organism>
<proteinExistence type="predicted"/>
<keyword evidence="4" id="KW-1185">Reference proteome</keyword>
<dbReference type="EMBL" id="VUNS01000024">
    <property type="protein sequence ID" value="MST98865.1"/>
    <property type="molecule type" value="Genomic_DNA"/>
</dbReference>
<accession>A0A844GBF5</accession>
<reference evidence="3 4" key="1">
    <citation type="submission" date="2019-08" db="EMBL/GenBank/DDBJ databases">
        <title>In-depth cultivation of the pig gut microbiome towards novel bacterial diversity and tailored functional studies.</title>
        <authorList>
            <person name="Wylensek D."/>
            <person name="Hitch T.C.A."/>
            <person name="Clavel T."/>
        </authorList>
    </citation>
    <scope>NUCLEOTIDE SEQUENCE [LARGE SCALE GENOMIC DNA]</scope>
    <source>
        <strain evidence="3 4">BBE-744-WT-12</strain>
    </source>
</reference>
<gene>
    <name evidence="1" type="ORF">FYJ85_10195</name>
    <name evidence="2" type="ORF">FYJ85_17660</name>
    <name evidence="3" type="ORF">FYJ85_22645</name>
</gene>
<comment type="caution">
    <text evidence="3">The sequence shown here is derived from an EMBL/GenBank/DDBJ whole genome shotgun (WGS) entry which is preliminary data.</text>
</comment>
<dbReference type="AlphaFoldDB" id="A0A844GBF5"/>
<evidence type="ECO:0000313" key="3">
    <source>
        <dbReference type="EMBL" id="MST99831.1"/>
    </source>
</evidence>